<name>A0A561EAE4_9MICO</name>
<dbReference type="Proteomes" id="UP000318297">
    <property type="component" value="Unassembled WGS sequence"/>
</dbReference>
<dbReference type="AlphaFoldDB" id="A0A561EAE4"/>
<evidence type="ECO:0000313" key="2">
    <source>
        <dbReference type="EMBL" id="TWE12576.1"/>
    </source>
</evidence>
<keyword evidence="1" id="KW-0472">Membrane</keyword>
<protein>
    <submittedName>
        <fullName evidence="2">Uncharacterized protein</fullName>
    </submittedName>
</protein>
<keyword evidence="1" id="KW-0812">Transmembrane</keyword>
<keyword evidence="3" id="KW-1185">Reference proteome</keyword>
<gene>
    <name evidence="2" type="ORF">BKA23_1389</name>
</gene>
<comment type="caution">
    <text evidence="2">The sequence shown here is derived from an EMBL/GenBank/DDBJ whole genome shotgun (WGS) entry which is preliminary data.</text>
</comment>
<dbReference type="EMBL" id="VIVQ01000001">
    <property type="protein sequence ID" value="TWE12576.1"/>
    <property type="molecule type" value="Genomic_DNA"/>
</dbReference>
<sequence>MVSFLITMGEVVAVGASIFGVLYLLICGWVTFDDRRSERGVVRDLHRADTDLSTALRSAKRQMNRAAGHSWRNPFE</sequence>
<evidence type="ECO:0000256" key="1">
    <source>
        <dbReference type="SAM" id="Phobius"/>
    </source>
</evidence>
<accession>A0A561EAE4</accession>
<organism evidence="2 3">
    <name type="scientific">Rudaeicoccus suwonensis</name>
    <dbReference type="NCBI Taxonomy" id="657409"/>
    <lineage>
        <taxon>Bacteria</taxon>
        <taxon>Bacillati</taxon>
        <taxon>Actinomycetota</taxon>
        <taxon>Actinomycetes</taxon>
        <taxon>Micrococcales</taxon>
        <taxon>Dermacoccaceae</taxon>
        <taxon>Rudaeicoccus</taxon>
    </lineage>
</organism>
<evidence type="ECO:0000313" key="3">
    <source>
        <dbReference type="Proteomes" id="UP000318297"/>
    </source>
</evidence>
<proteinExistence type="predicted"/>
<reference evidence="2 3" key="1">
    <citation type="submission" date="2019-06" db="EMBL/GenBank/DDBJ databases">
        <title>Sequencing the genomes of 1000 actinobacteria strains.</title>
        <authorList>
            <person name="Klenk H.-P."/>
        </authorList>
    </citation>
    <scope>NUCLEOTIDE SEQUENCE [LARGE SCALE GENOMIC DNA]</scope>
    <source>
        <strain evidence="2 3">DSM 19560</strain>
    </source>
</reference>
<keyword evidence="1" id="KW-1133">Transmembrane helix</keyword>
<feature type="transmembrane region" description="Helical" evidence="1">
    <location>
        <begin position="12"/>
        <end position="32"/>
    </location>
</feature>